<reference evidence="1" key="1">
    <citation type="submission" date="2021-01" db="EMBL/GenBank/DDBJ databases">
        <authorList>
            <consortium name="Genoscope - CEA"/>
            <person name="William W."/>
        </authorList>
    </citation>
    <scope>NUCLEOTIDE SEQUENCE</scope>
</reference>
<keyword evidence="2" id="KW-1185">Reference proteome</keyword>
<organism evidence="1 2">
    <name type="scientific">Paramecium sonneborni</name>
    <dbReference type="NCBI Taxonomy" id="65129"/>
    <lineage>
        <taxon>Eukaryota</taxon>
        <taxon>Sar</taxon>
        <taxon>Alveolata</taxon>
        <taxon>Ciliophora</taxon>
        <taxon>Intramacronucleata</taxon>
        <taxon>Oligohymenophorea</taxon>
        <taxon>Peniculida</taxon>
        <taxon>Parameciidae</taxon>
        <taxon>Paramecium</taxon>
    </lineage>
</organism>
<evidence type="ECO:0000313" key="1">
    <source>
        <dbReference type="EMBL" id="CAD8121391.1"/>
    </source>
</evidence>
<evidence type="ECO:0000313" key="2">
    <source>
        <dbReference type="Proteomes" id="UP000692954"/>
    </source>
</evidence>
<protein>
    <submittedName>
        <fullName evidence="1">Uncharacterized protein</fullName>
    </submittedName>
</protein>
<name>A0A8S1QZY4_9CILI</name>
<dbReference type="Proteomes" id="UP000692954">
    <property type="component" value="Unassembled WGS sequence"/>
</dbReference>
<proteinExistence type="predicted"/>
<sequence>MWKLEKQQKQIKVERGITRKEKSDEVNISQRSDENYLQDRRMENYANKNIILKRRLIIYYLFKSQFQKDGIYYENEKWINFQSKDKEQYYLYQAQLNKRKRFIVKTNLQEKVDQELENIKLNNQSFIKVEKNLKIENCLQEIVHD</sequence>
<gene>
    <name evidence="1" type="ORF">PSON_ATCC_30995.1.T1320042</name>
</gene>
<comment type="caution">
    <text evidence="1">The sequence shown here is derived from an EMBL/GenBank/DDBJ whole genome shotgun (WGS) entry which is preliminary data.</text>
</comment>
<accession>A0A8S1QZY4</accession>
<dbReference type="EMBL" id="CAJJDN010000132">
    <property type="protein sequence ID" value="CAD8121391.1"/>
    <property type="molecule type" value="Genomic_DNA"/>
</dbReference>
<dbReference type="AlphaFoldDB" id="A0A8S1QZY4"/>